<dbReference type="InterPro" id="IPR013783">
    <property type="entry name" value="Ig-like_fold"/>
</dbReference>
<gene>
    <name evidence="2" type="ORF">SPARVUS_LOCUS15057096</name>
</gene>
<dbReference type="Pfam" id="PF07686">
    <property type="entry name" value="V-set"/>
    <property type="match status" value="1"/>
</dbReference>
<accession>A0ABN9H3J7</accession>
<dbReference type="InterPro" id="IPR007110">
    <property type="entry name" value="Ig-like_dom"/>
</dbReference>
<dbReference type="SUPFAM" id="SSF48726">
    <property type="entry name" value="Immunoglobulin"/>
    <property type="match status" value="1"/>
</dbReference>
<evidence type="ECO:0000313" key="2">
    <source>
        <dbReference type="EMBL" id="CAI9614461.1"/>
    </source>
</evidence>
<evidence type="ECO:0000259" key="1">
    <source>
        <dbReference type="PROSITE" id="PS50835"/>
    </source>
</evidence>
<protein>
    <recommendedName>
        <fullName evidence="1">Ig-like domain-containing protein</fullName>
    </recommendedName>
</protein>
<feature type="non-terminal residue" evidence="2">
    <location>
        <position position="90"/>
    </location>
</feature>
<proteinExistence type="predicted"/>
<dbReference type="EMBL" id="CATNWA010019684">
    <property type="protein sequence ID" value="CAI9614461.1"/>
    <property type="molecule type" value="Genomic_DNA"/>
</dbReference>
<organism evidence="2 3">
    <name type="scientific">Staurois parvus</name>
    <dbReference type="NCBI Taxonomy" id="386267"/>
    <lineage>
        <taxon>Eukaryota</taxon>
        <taxon>Metazoa</taxon>
        <taxon>Chordata</taxon>
        <taxon>Craniata</taxon>
        <taxon>Vertebrata</taxon>
        <taxon>Euteleostomi</taxon>
        <taxon>Amphibia</taxon>
        <taxon>Batrachia</taxon>
        <taxon>Anura</taxon>
        <taxon>Neobatrachia</taxon>
        <taxon>Ranoidea</taxon>
        <taxon>Ranidae</taxon>
        <taxon>Staurois</taxon>
    </lineage>
</organism>
<evidence type="ECO:0000313" key="3">
    <source>
        <dbReference type="Proteomes" id="UP001162483"/>
    </source>
</evidence>
<dbReference type="InterPro" id="IPR013106">
    <property type="entry name" value="Ig_V-set"/>
</dbReference>
<reference evidence="2" key="1">
    <citation type="submission" date="2023-05" db="EMBL/GenBank/DDBJ databases">
        <authorList>
            <person name="Stuckert A."/>
        </authorList>
    </citation>
    <scope>NUCLEOTIDE SEQUENCE</scope>
</reference>
<dbReference type="PANTHER" id="PTHR44663">
    <property type="entry name" value="JUNCTIONAL ADHESION MOLECULE B"/>
    <property type="match status" value="1"/>
</dbReference>
<dbReference type="Proteomes" id="UP001162483">
    <property type="component" value="Unassembled WGS sequence"/>
</dbReference>
<dbReference type="InterPro" id="IPR042625">
    <property type="entry name" value="JAM2"/>
</dbReference>
<dbReference type="PANTHER" id="PTHR44663:SF2">
    <property type="entry name" value="JUNCTIONAL ADHESION MOLECULE B"/>
    <property type="match status" value="1"/>
</dbReference>
<dbReference type="InterPro" id="IPR036179">
    <property type="entry name" value="Ig-like_dom_sf"/>
</dbReference>
<name>A0ABN9H3J7_9NEOB</name>
<keyword evidence="3" id="KW-1185">Reference proteome</keyword>
<comment type="caution">
    <text evidence="2">The sequence shown here is derived from an EMBL/GenBank/DDBJ whole genome shotgun (WGS) entry which is preliminary data.</text>
</comment>
<dbReference type="PROSITE" id="PS50835">
    <property type="entry name" value="IG_LIKE"/>
    <property type="match status" value="1"/>
</dbReference>
<feature type="domain" description="Ig-like" evidence="1">
    <location>
        <begin position="1"/>
        <end position="89"/>
    </location>
</feature>
<dbReference type="Gene3D" id="2.60.40.10">
    <property type="entry name" value="Immunoglobulins"/>
    <property type="match status" value="1"/>
</dbReference>
<sequence length="90" mass="10321">MEFGEALLSCNYKLEKEQIVRLEWKKVALNEEISFVFFQNSLVGGLATRADMETSSIRIRNLTRGDSGKYRCEVSAPQDKKNFNEITITL</sequence>